<evidence type="ECO:0000259" key="6">
    <source>
        <dbReference type="Pfam" id="PF00171"/>
    </source>
</evidence>
<dbReference type="RefSeq" id="WP_370564344.1">
    <property type="nucleotide sequence ID" value="NZ_JBFWIB010000007.1"/>
</dbReference>
<dbReference type="InterPro" id="IPR016161">
    <property type="entry name" value="Ald_DH/histidinol_DH"/>
</dbReference>
<dbReference type="NCBIfam" id="TIGR01238">
    <property type="entry name" value="D1pyr5carbox3"/>
    <property type="match status" value="1"/>
</dbReference>
<evidence type="ECO:0000256" key="3">
    <source>
        <dbReference type="ARBA" id="ARBA00023027"/>
    </source>
</evidence>
<keyword evidence="5" id="KW-0274">FAD</keyword>
<comment type="function">
    <text evidence="5">Oxidizes proline to glutamate for use as a carbon and nitrogen source.</text>
</comment>
<evidence type="ECO:0000256" key="2">
    <source>
        <dbReference type="ARBA" id="ARBA00023002"/>
    </source>
</evidence>
<dbReference type="SUPFAM" id="SSF81935">
    <property type="entry name" value="N-terminal domain of bifunctional PutA protein"/>
    <property type="match status" value="1"/>
</dbReference>
<evidence type="ECO:0000313" key="11">
    <source>
        <dbReference type="Proteomes" id="UP001566331"/>
    </source>
</evidence>
<comment type="caution">
    <text evidence="10">The sequence shown here is derived from an EMBL/GenBank/DDBJ whole genome shotgun (WGS) entry which is preliminary data.</text>
</comment>
<evidence type="ECO:0000256" key="4">
    <source>
        <dbReference type="ARBA" id="ARBA00048142"/>
    </source>
</evidence>
<keyword evidence="5" id="KW-0678">Repressor</keyword>
<dbReference type="InterPro" id="IPR016163">
    <property type="entry name" value="Ald_DH_C"/>
</dbReference>
<comment type="catalytic activity">
    <reaction evidence="4 5">
        <text>L-glutamate 5-semialdehyde + NAD(+) + H2O = L-glutamate + NADH + 2 H(+)</text>
        <dbReference type="Rhea" id="RHEA:30235"/>
        <dbReference type="ChEBI" id="CHEBI:15377"/>
        <dbReference type="ChEBI" id="CHEBI:15378"/>
        <dbReference type="ChEBI" id="CHEBI:29985"/>
        <dbReference type="ChEBI" id="CHEBI:57540"/>
        <dbReference type="ChEBI" id="CHEBI:57945"/>
        <dbReference type="ChEBI" id="CHEBI:58066"/>
        <dbReference type="EC" id="1.2.1.88"/>
    </reaction>
</comment>
<dbReference type="InterPro" id="IPR050485">
    <property type="entry name" value="Proline_metab_enzyme"/>
</dbReference>
<dbReference type="NCBIfam" id="NF008869">
    <property type="entry name" value="PRK11904.1"/>
    <property type="match status" value="1"/>
</dbReference>
<keyword evidence="11" id="KW-1185">Reference proteome</keyword>
<keyword evidence="5" id="KW-0805">Transcription regulation</keyword>
<dbReference type="EMBL" id="JBFWIC010000013">
    <property type="protein sequence ID" value="MEZ0475118.1"/>
    <property type="molecule type" value="Genomic_DNA"/>
</dbReference>
<dbReference type="PANTHER" id="PTHR42862">
    <property type="entry name" value="DELTA-1-PYRROLINE-5-CARBOXYLATE DEHYDROGENASE 1, ISOFORM A-RELATED"/>
    <property type="match status" value="1"/>
</dbReference>
<dbReference type="Pfam" id="PF14850">
    <property type="entry name" value="Pro_dh-DNA_bdg"/>
    <property type="match status" value="1"/>
</dbReference>
<comment type="pathway">
    <text evidence="1 5">Amino-acid degradation; L-proline degradation into L-glutamate; L-glutamate from L-proline: step 2/2.</text>
</comment>
<dbReference type="InterPro" id="IPR015590">
    <property type="entry name" value="Aldehyde_DH_dom"/>
</dbReference>
<sequence length="1084" mass="116916">MACPCPPRCAVSAILSPELPDAPPPPRAAVTALWSRDEAEHLRELLEQARLPESDRAAVQAAAADLVRRVRARARDQGAIEAFMQQYDLGSEEGVLLMCVAEALLRIPDQDTTDKLIRDKLGEADWKRHMGQSESVLVNASTWGLMLTGHLVDLADDTKRDVHNAFKRVVGRVGEPVIRLAVRQAMRIMGHQFVMGRTIGEALARSRKGRNTDYRYSFDMLGEAALTDKDARRYLQAYHDAIDAIGRQAAPQRRGDARGPDGDFAASSISVKLSALHPRYEHAKRRRVLAELTPRVLELARRAKALGIGFTVDAEESERLELSLDVIAAAYADPSLDGWEGYGLAVQAYQKRAPAVIDFVIDLARRHGRRIPLRLVKGAYWDSEIKRAQVEGHAGYPVFTRKPNTDVSYLACARRMLAATDALYPMFATHNAHTICAIGRMAALYLPEAARSQPTPYEFQKLHGMGDDLYAEVIPADRMGVPCRVYAPVGSHEELLPYLVRRLLENGANSSFVNRISDEDVPIEDLIRDPVETVDAFDSIPHPRIPLPVDLFRSQGADRSNSMGINPADDAQLRQLAEQVNAAVTSVADNGWRAAPLVPGAQPAGPDITVTNPADRRERVGQWQAADEATVERALANAVAAQPGWDATPAASRAAILEHAAELLESRMAQFIALCTKEAGKTISDGVAEVREAVDFLRYYAGQARKLFVPEPLPGPTGETNTLQHNGRGVFVCISPWNFPLAIFTGQVAAALAAGNSVLAKPAEQTSLVGYYAVQLLHEAGIPRDVLQFLPGDGATVGAALTKDPRVAGIAFTGSTFTARAINRALAARDAPIGVLIAETGGQNALIADSSALPEQLIKDVMASAFTSAGQRCSAARILFIQDDVADKVIEMLAGAMAELQVGDPGLLSTDVGPVIDTDAVKMLDDHAERMAGEARLIARAPGSDHLAHGTFFLPRAWELKSLDQLDHEKFGPALHVIRWKAGRLDDVIAAINSTGYGLTLGIHSRIDETVERIAAQARVGNVYVNRNQIGAVVGVQPFGGQGLSGTGPKAGGPHYLPRFATEKAVTINTTAAGGNASLLTLGD</sequence>
<dbReference type="Gene3D" id="3.40.605.10">
    <property type="entry name" value="Aldehyde Dehydrogenase, Chain A, domain 1"/>
    <property type="match status" value="1"/>
</dbReference>
<comment type="cofactor">
    <cofactor evidence="5">
        <name>FAD</name>
        <dbReference type="ChEBI" id="CHEBI:57692"/>
    </cofactor>
</comment>
<keyword evidence="5" id="KW-0804">Transcription</keyword>
<dbReference type="EC" id="1.2.1.88" evidence="5"/>
<accession>A0ABV4HRA5</accession>
<dbReference type="EC" id="1.5.5.2" evidence="5"/>
<dbReference type="PIRSF" id="PIRSF000197">
    <property type="entry name" value="Bifunct_PutA"/>
    <property type="match status" value="1"/>
</dbReference>
<dbReference type="Gene3D" id="1.20.5.460">
    <property type="entry name" value="Single helix bin"/>
    <property type="match status" value="1"/>
</dbReference>
<keyword evidence="5" id="KW-0238">DNA-binding</keyword>
<comment type="similarity">
    <text evidence="5">In the N-terminal section; belongs to the proline dehydrogenase family.</text>
</comment>
<feature type="domain" description="Aldehyde dehydrogenase" evidence="6">
    <location>
        <begin position="607"/>
        <end position="1066"/>
    </location>
</feature>
<dbReference type="GO" id="GO:0003842">
    <property type="term" value="F:L-glutamate gamma-semialdehyde dehydrogenase activity"/>
    <property type="evidence" value="ECO:0007669"/>
    <property type="project" value="UniProtKB-EC"/>
</dbReference>
<dbReference type="InterPro" id="IPR002872">
    <property type="entry name" value="Proline_DH_dom"/>
</dbReference>
<comment type="similarity">
    <text evidence="5">In the C-terminal section; belongs to the aldehyde dehydrogenase family.</text>
</comment>
<dbReference type="CDD" id="cd07125">
    <property type="entry name" value="ALDH_PutA-P5CDH"/>
    <property type="match status" value="1"/>
</dbReference>
<dbReference type="InterPro" id="IPR029041">
    <property type="entry name" value="FAD-linked_oxidoreductase-like"/>
</dbReference>
<dbReference type="SUPFAM" id="SSF51730">
    <property type="entry name" value="FAD-linked oxidoreductase"/>
    <property type="match status" value="1"/>
</dbReference>
<evidence type="ECO:0000259" key="9">
    <source>
        <dbReference type="Pfam" id="PF18327"/>
    </source>
</evidence>
<dbReference type="InterPro" id="IPR024090">
    <property type="entry name" value="PRODH_PutA_dom_I"/>
</dbReference>
<feature type="domain" description="Proline dehydrogenase PutA" evidence="8">
    <location>
        <begin position="80"/>
        <end position="193"/>
    </location>
</feature>
<evidence type="ECO:0000259" key="7">
    <source>
        <dbReference type="Pfam" id="PF01619"/>
    </source>
</evidence>
<dbReference type="InterPro" id="IPR024082">
    <property type="entry name" value="PRODH_PutA_dom_II"/>
</dbReference>
<evidence type="ECO:0000259" key="8">
    <source>
        <dbReference type="Pfam" id="PF14850"/>
    </source>
</evidence>
<proteinExistence type="inferred from homology"/>
<protein>
    <recommendedName>
        <fullName evidence="5">Bifunctional protein PutA</fullName>
    </recommendedName>
    <domain>
        <recommendedName>
            <fullName evidence="5">Proline dehydrogenase</fullName>
            <ecNumber evidence="5">1.5.5.2</ecNumber>
        </recommendedName>
        <alternativeName>
            <fullName evidence="5">Proline oxidase</fullName>
        </alternativeName>
    </domain>
    <domain>
        <recommendedName>
            <fullName evidence="5">Delta-1-pyrroline-5-carboxylate dehydrogenase</fullName>
            <shortName evidence="5">P5C dehydrogenase</shortName>
            <ecNumber evidence="5">1.2.1.88</ecNumber>
        </recommendedName>
        <alternativeName>
            <fullName evidence="5">L-glutamate gamma-semialdehyde dehydrogenase</fullName>
        </alternativeName>
    </domain>
</protein>
<name>A0ABV4HRA5_9GAMM</name>
<dbReference type="InterPro" id="IPR041349">
    <property type="entry name" value="PRODH"/>
</dbReference>
<keyword evidence="2 5" id="KW-0560">Oxidoreductase</keyword>
<dbReference type="PANTHER" id="PTHR42862:SF1">
    <property type="entry name" value="DELTA-1-PYRROLINE-5-CARBOXYLATE DEHYDROGENASE 2, ISOFORM A-RELATED"/>
    <property type="match status" value="1"/>
</dbReference>
<dbReference type="InterPro" id="IPR016162">
    <property type="entry name" value="Ald_DH_N"/>
</dbReference>
<evidence type="ECO:0000256" key="5">
    <source>
        <dbReference type="PIRNR" id="PIRNR000197"/>
    </source>
</evidence>
<dbReference type="Pfam" id="PF01619">
    <property type="entry name" value="Pro_dh"/>
    <property type="match status" value="1"/>
</dbReference>
<dbReference type="InterPro" id="IPR025703">
    <property type="entry name" value="Bifunct_PutA"/>
</dbReference>
<keyword evidence="5" id="KW-0642">Proline metabolism</keyword>
<comment type="catalytic activity">
    <reaction evidence="5">
        <text>L-proline + a quinone = (S)-1-pyrroline-5-carboxylate + a quinol + H(+)</text>
        <dbReference type="Rhea" id="RHEA:23784"/>
        <dbReference type="ChEBI" id="CHEBI:15378"/>
        <dbReference type="ChEBI" id="CHEBI:17388"/>
        <dbReference type="ChEBI" id="CHEBI:24646"/>
        <dbReference type="ChEBI" id="CHEBI:60039"/>
        <dbReference type="ChEBI" id="CHEBI:132124"/>
        <dbReference type="EC" id="1.5.5.2"/>
    </reaction>
</comment>
<feature type="domain" description="Proline utilization A proline dehydrogenase N-terminal" evidence="9">
    <location>
        <begin position="27"/>
        <end position="71"/>
    </location>
</feature>
<comment type="pathway">
    <text evidence="5">Amino-acid degradation; L-proline degradation into L-glutamate; L-glutamate from L-proline: step 1/2.</text>
</comment>
<dbReference type="Proteomes" id="UP001566331">
    <property type="component" value="Unassembled WGS sequence"/>
</dbReference>
<dbReference type="Gene3D" id="3.20.20.220">
    <property type="match status" value="1"/>
</dbReference>
<reference evidence="10 11" key="1">
    <citation type="submission" date="2024-07" db="EMBL/GenBank/DDBJ databases">
        <title>Luteimonas salilacus sp. nov., isolated from the shore soil of Salt Lake in Tibet of China.</title>
        <authorList>
            <person name="Zhang X."/>
            <person name="Li A."/>
        </authorList>
    </citation>
    <scope>NUCLEOTIDE SEQUENCE [LARGE SCALE GENOMIC DNA]</scope>
    <source>
        <strain evidence="10 11">B3-2-R+30</strain>
    </source>
</reference>
<dbReference type="InterPro" id="IPR016160">
    <property type="entry name" value="Ald_DH_CS_CYS"/>
</dbReference>
<dbReference type="Gene3D" id="1.20.5.550">
    <property type="entry name" value="Single Helix bin"/>
    <property type="match status" value="1"/>
</dbReference>
<keyword evidence="5" id="KW-0285">Flavoprotein</keyword>
<dbReference type="GO" id="GO:0004657">
    <property type="term" value="F:proline dehydrogenase activity"/>
    <property type="evidence" value="ECO:0007669"/>
    <property type="project" value="UniProtKB-EC"/>
</dbReference>
<evidence type="ECO:0000313" key="10">
    <source>
        <dbReference type="EMBL" id="MEZ0475118.1"/>
    </source>
</evidence>
<dbReference type="InterPro" id="IPR024089">
    <property type="entry name" value="PRODH_PutA_dom_I/II"/>
</dbReference>
<dbReference type="Pfam" id="PF18327">
    <property type="entry name" value="PRODH"/>
    <property type="match status" value="1"/>
</dbReference>
<dbReference type="SUPFAM" id="SSF53720">
    <property type="entry name" value="ALDH-like"/>
    <property type="match status" value="1"/>
</dbReference>
<dbReference type="Gene3D" id="3.40.309.10">
    <property type="entry name" value="Aldehyde Dehydrogenase, Chain A, domain 2"/>
    <property type="match status" value="1"/>
</dbReference>
<gene>
    <name evidence="10" type="primary">putA</name>
    <name evidence="10" type="ORF">AB6713_10895</name>
</gene>
<dbReference type="Pfam" id="PF00171">
    <property type="entry name" value="Aldedh"/>
    <property type="match status" value="1"/>
</dbReference>
<keyword evidence="3 5" id="KW-0520">NAD</keyword>
<organism evidence="10 11">
    <name type="scientific">Luteimonas salinilitoris</name>
    <dbReference type="NCBI Taxonomy" id="3237697"/>
    <lineage>
        <taxon>Bacteria</taxon>
        <taxon>Pseudomonadati</taxon>
        <taxon>Pseudomonadota</taxon>
        <taxon>Gammaproteobacteria</taxon>
        <taxon>Lysobacterales</taxon>
        <taxon>Lysobacteraceae</taxon>
        <taxon>Luteimonas</taxon>
    </lineage>
</organism>
<evidence type="ECO:0000256" key="1">
    <source>
        <dbReference type="ARBA" id="ARBA00004786"/>
    </source>
</evidence>
<feature type="domain" description="Proline dehydrogenase" evidence="7">
    <location>
        <begin position="203"/>
        <end position="515"/>
    </location>
</feature>
<dbReference type="PROSITE" id="PS00070">
    <property type="entry name" value="ALDEHYDE_DEHYDR_CYS"/>
    <property type="match status" value="1"/>
</dbReference>
<dbReference type="InterPro" id="IPR005933">
    <property type="entry name" value="PutA_C"/>
</dbReference>